<comment type="similarity">
    <text evidence="1">Belongs to the protein-tyrosine phosphatase family.</text>
</comment>
<dbReference type="PANTHER" id="PTHR45706">
    <property type="entry name" value="TYROSINE-PROTEIN PHOSPHATASE"/>
    <property type="match status" value="1"/>
</dbReference>
<dbReference type="PANTHER" id="PTHR45706:SF4">
    <property type="entry name" value="TYROSINE-PROTEIN PHOSPHATASE"/>
    <property type="match status" value="1"/>
</dbReference>
<dbReference type="SMART" id="SM00404">
    <property type="entry name" value="PTPc_motif"/>
    <property type="match status" value="1"/>
</dbReference>
<dbReference type="InterPro" id="IPR036034">
    <property type="entry name" value="PDZ_sf"/>
</dbReference>
<dbReference type="PROSITE" id="PS50055">
    <property type="entry name" value="TYR_PHOSPHATASE_PTP"/>
    <property type="match status" value="1"/>
</dbReference>
<dbReference type="PROSITE" id="PS50106">
    <property type="entry name" value="PDZ"/>
    <property type="match status" value="1"/>
</dbReference>
<dbReference type="PRINTS" id="PR00700">
    <property type="entry name" value="PRTYPHPHTASE"/>
</dbReference>
<evidence type="ECO:0000256" key="1">
    <source>
        <dbReference type="ARBA" id="ARBA00009580"/>
    </source>
</evidence>
<protein>
    <submittedName>
        <fullName evidence="6">Oidioi.mRNA.OKI2018_I69.XSR.g15368.t1.cds</fullName>
    </submittedName>
</protein>
<name>A0ABN7SJ20_OIKDI</name>
<proteinExistence type="inferred from homology"/>
<dbReference type="InterPro" id="IPR003595">
    <property type="entry name" value="Tyr_Pase_cat"/>
</dbReference>
<dbReference type="Pfam" id="PF00102">
    <property type="entry name" value="Y_phosphatase"/>
    <property type="match status" value="1"/>
</dbReference>
<dbReference type="Proteomes" id="UP001158576">
    <property type="component" value="Chromosome XSR"/>
</dbReference>
<dbReference type="InterPro" id="IPR000242">
    <property type="entry name" value="PTP_cat"/>
</dbReference>
<dbReference type="Gene3D" id="3.90.190.10">
    <property type="entry name" value="Protein tyrosine phosphatase superfamily"/>
    <property type="match status" value="1"/>
</dbReference>
<dbReference type="InterPro" id="IPR016130">
    <property type="entry name" value="Tyr_Pase_AS"/>
</dbReference>
<dbReference type="CDD" id="cd00047">
    <property type="entry name" value="PTPc"/>
    <property type="match status" value="1"/>
</dbReference>
<accession>A0ABN7SJ20</accession>
<dbReference type="Gene3D" id="2.30.42.10">
    <property type="match status" value="1"/>
</dbReference>
<dbReference type="InterPro" id="IPR001478">
    <property type="entry name" value="PDZ"/>
</dbReference>
<dbReference type="SUPFAM" id="SSF50156">
    <property type="entry name" value="PDZ domain-like"/>
    <property type="match status" value="1"/>
</dbReference>
<feature type="region of interest" description="Disordered" evidence="2">
    <location>
        <begin position="1"/>
        <end position="23"/>
    </location>
</feature>
<evidence type="ECO:0000259" key="4">
    <source>
        <dbReference type="PROSITE" id="PS50056"/>
    </source>
</evidence>
<evidence type="ECO:0000259" key="3">
    <source>
        <dbReference type="PROSITE" id="PS50055"/>
    </source>
</evidence>
<dbReference type="PROSITE" id="PS00383">
    <property type="entry name" value="TYR_PHOSPHATASE_1"/>
    <property type="match status" value="1"/>
</dbReference>
<feature type="domain" description="PDZ" evidence="5">
    <location>
        <begin position="36"/>
        <end position="111"/>
    </location>
</feature>
<feature type="domain" description="Tyrosine-protein phosphatase" evidence="3">
    <location>
        <begin position="132"/>
        <end position="384"/>
    </location>
</feature>
<dbReference type="InterPro" id="IPR000387">
    <property type="entry name" value="Tyr_Pase_dom"/>
</dbReference>
<organism evidence="6 7">
    <name type="scientific">Oikopleura dioica</name>
    <name type="common">Tunicate</name>
    <dbReference type="NCBI Taxonomy" id="34765"/>
    <lineage>
        <taxon>Eukaryota</taxon>
        <taxon>Metazoa</taxon>
        <taxon>Chordata</taxon>
        <taxon>Tunicata</taxon>
        <taxon>Appendicularia</taxon>
        <taxon>Copelata</taxon>
        <taxon>Oikopleuridae</taxon>
        <taxon>Oikopleura</taxon>
    </lineage>
</organism>
<dbReference type="InterPro" id="IPR029021">
    <property type="entry name" value="Prot-tyrosine_phosphatase-like"/>
</dbReference>
<sequence length="393" mass="45086">MSPDLAHSTFETDPFTPVTSLSNASLPDNVGKNRWEYSITPNSRGDFGLQFYGGIDQGLNPTITNADHGLLPGDILLSVNGVPVREHTYNQIKESIQSSLALERLVVVVYRESKSFEESLNAVKEGILSGSLVRQFEQIPTLRHDLSRATSLRQQHQVKNRYRDVLPYDDTRVKLSNNTYINASWIDIHTGNFHRQWIAAQGPLENTVNDFWKCVWETDVISIIMLCRTVECMQDKCAQYWPSDLFIAEEYDSIDVIMEEEEFLDYAVRRIFVLCHNSGKSRKVCHWQYTDWPDHGVPDNPDDFLKFFHNVRQQLSPPEPVLVHCSAGVGRTGVTIALDSCMAMLEQRISVNPINIVQKIRNQRCMMIQNSAQFEMLLKLISYIAHSRRNEDY</sequence>
<evidence type="ECO:0000256" key="2">
    <source>
        <dbReference type="SAM" id="MobiDB-lite"/>
    </source>
</evidence>
<feature type="domain" description="Tyrosine specific protein phosphatases" evidence="4">
    <location>
        <begin position="302"/>
        <end position="375"/>
    </location>
</feature>
<dbReference type="SUPFAM" id="SSF52799">
    <property type="entry name" value="(Phosphotyrosine protein) phosphatases II"/>
    <property type="match status" value="1"/>
</dbReference>
<dbReference type="SMART" id="SM00194">
    <property type="entry name" value="PTPc"/>
    <property type="match status" value="1"/>
</dbReference>
<dbReference type="EMBL" id="OU015569">
    <property type="protein sequence ID" value="CAG5098090.1"/>
    <property type="molecule type" value="Genomic_DNA"/>
</dbReference>
<gene>
    <name evidence="6" type="ORF">OKIOD_LOCUS6926</name>
</gene>
<dbReference type="CDD" id="cd00136">
    <property type="entry name" value="PDZ_canonical"/>
    <property type="match status" value="1"/>
</dbReference>
<dbReference type="PROSITE" id="PS50056">
    <property type="entry name" value="TYR_PHOSPHATASE_2"/>
    <property type="match status" value="1"/>
</dbReference>
<reference evidence="6 7" key="1">
    <citation type="submission" date="2021-04" db="EMBL/GenBank/DDBJ databases">
        <authorList>
            <person name="Bliznina A."/>
        </authorList>
    </citation>
    <scope>NUCLEOTIDE SEQUENCE [LARGE SCALE GENOMIC DNA]</scope>
</reference>
<keyword evidence="7" id="KW-1185">Reference proteome</keyword>
<evidence type="ECO:0000313" key="6">
    <source>
        <dbReference type="EMBL" id="CAG5098090.1"/>
    </source>
</evidence>
<evidence type="ECO:0000313" key="7">
    <source>
        <dbReference type="Proteomes" id="UP001158576"/>
    </source>
</evidence>
<evidence type="ECO:0000259" key="5">
    <source>
        <dbReference type="PROSITE" id="PS50106"/>
    </source>
</evidence>